<name>A0AAD9LHJ0_BABDI</name>
<keyword evidence="3" id="KW-1185">Reference proteome</keyword>
<sequence>MQCNVEAFLWNEPKLDFYFINTNKLKTVPLTASVSWVDCLRVYATIPMAIIGVITVILIYRRLLRQIKTTWADIRNKDLLWVRESDTPNCAPFTYSYYEEQEAEQIDAYMEALHMDNDKGFWTCRKCNVLSTQFISTFTSHLPFSKRRHAIVAAYISLVDLDERYEALGNDKNYMQLQNYDPLDETATSLELDVPEVVDVYPADDAVSPPSGIQPSRPIDRDHRVAKQSCNTTTGLPVGKDFIGETSVYVQVDYLKRINRAFETRTIATVDARFLTYFITYRFIKNAYSLNHDLGFNEVIKMRTCIQVKVNQLFVSDRLWMIQIIWNSIGMYTRYYYTSYMFYPNLRAENSKLASLFADHISLISVADAYRLRPYDNLLDNWFSFVCINIGLYYMLYTKVEHVTTQPYIWLSIVVVALVAYATTVSLMFLVDLVTVFWISERELNHQANVRVVVKNQNTNVVDVIYGKCNQTVSMQCVTFNKEHVTIGESYGNNKIPTIAVALEHIDSASCYLPFITISYISDVRDTFVINRSQANKPFLKRYFSARFNKKIAHSLARYRTPNMETRKIYAGK</sequence>
<keyword evidence="1" id="KW-0472">Membrane</keyword>
<evidence type="ECO:0000256" key="1">
    <source>
        <dbReference type="SAM" id="Phobius"/>
    </source>
</evidence>
<feature type="transmembrane region" description="Helical" evidence="1">
    <location>
        <begin position="408"/>
        <end position="439"/>
    </location>
</feature>
<accession>A0AAD9LHJ0</accession>
<reference evidence="2" key="1">
    <citation type="journal article" date="2014" name="Nucleic Acids Res.">
        <title>The evolutionary dynamics of variant antigen genes in Babesia reveal a history of genomic innovation underlying host-parasite interaction.</title>
        <authorList>
            <person name="Jackson A.P."/>
            <person name="Otto T.D."/>
            <person name="Darby A."/>
            <person name="Ramaprasad A."/>
            <person name="Xia D."/>
            <person name="Echaide I.E."/>
            <person name="Farber M."/>
            <person name="Gahlot S."/>
            <person name="Gamble J."/>
            <person name="Gupta D."/>
            <person name="Gupta Y."/>
            <person name="Jackson L."/>
            <person name="Malandrin L."/>
            <person name="Malas T.B."/>
            <person name="Moussa E."/>
            <person name="Nair M."/>
            <person name="Reid A.J."/>
            <person name="Sanders M."/>
            <person name="Sharma J."/>
            <person name="Tracey A."/>
            <person name="Quail M.A."/>
            <person name="Weir W."/>
            <person name="Wastling J.M."/>
            <person name="Hall N."/>
            <person name="Willadsen P."/>
            <person name="Lingelbach K."/>
            <person name="Shiels B."/>
            <person name="Tait A."/>
            <person name="Berriman M."/>
            <person name="Allred D.R."/>
            <person name="Pain A."/>
        </authorList>
    </citation>
    <scope>NUCLEOTIDE SEQUENCE</scope>
    <source>
        <strain evidence="2">1802A</strain>
    </source>
</reference>
<organism evidence="2 3">
    <name type="scientific">Babesia divergens</name>
    <dbReference type="NCBI Taxonomy" id="32595"/>
    <lineage>
        <taxon>Eukaryota</taxon>
        <taxon>Sar</taxon>
        <taxon>Alveolata</taxon>
        <taxon>Apicomplexa</taxon>
        <taxon>Aconoidasida</taxon>
        <taxon>Piroplasmida</taxon>
        <taxon>Babesiidae</taxon>
        <taxon>Babesia</taxon>
    </lineage>
</organism>
<reference evidence="2" key="2">
    <citation type="submission" date="2021-05" db="EMBL/GenBank/DDBJ databases">
        <authorList>
            <person name="Pain A."/>
        </authorList>
    </citation>
    <scope>NUCLEOTIDE SEQUENCE</scope>
    <source>
        <strain evidence="2">1802A</strain>
    </source>
</reference>
<keyword evidence="1" id="KW-0812">Transmembrane</keyword>
<gene>
    <name evidence="2" type="ORF">X943_003888</name>
</gene>
<dbReference type="AlphaFoldDB" id="A0AAD9LHJ0"/>
<proteinExistence type="predicted"/>
<feature type="transmembrane region" description="Helical" evidence="1">
    <location>
        <begin position="40"/>
        <end position="60"/>
    </location>
</feature>
<protein>
    <submittedName>
        <fullName evidence="2">Uncharacterized protein</fullName>
    </submittedName>
</protein>
<evidence type="ECO:0000313" key="2">
    <source>
        <dbReference type="EMBL" id="KAK1936501.1"/>
    </source>
</evidence>
<comment type="caution">
    <text evidence="2">The sequence shown here is derived from an EMBL/GenBank/DDBJ whole genome shotgun (WGS) entry which is preliminary data.</text>
</comment>
<dbReference type="EMBL" id="JAHBMH010000044">
    <property type="protein sequence ID" value="KAK1936501.1"/>
    <property type="molecule type" value="Genomic_DNA"/>
</dbReference>
<dbReference type="Proteomes" id="UP001195914">
    <property type="component" value="Unassembled WGS sequence"/>
</dbReference>
<keyword evidence="1" id="KW-1133">Transmembrane helix</keyword>
<evidence type="ECO:0000313" key="3">
    <source>
        <dbReference type="Proteomes" id="UP001195914"/>
    </source>
</evidence>
<feature type="transmembrane region" description="Helical" evidence="1">
    <location>
        <begin position="378"/>
        <end position="396"/>
    </location>
</feature>